<protein>
    <recommendedName>
        <fullName evidence="1">diguanylate cyclase</fullName>
        <ecNumber evidence="1">2.7.7.65</ecNumber>
    </recommendedName>
</protein>
<evidence type="ECO:0000313" key="6">
    <source>
        <dbReference type="EMBL" id="UZD54708.1"/>
    </source>
</evidence>
<dbReference type="SMART" id="SM00267">
    <property type="entry name" value="GGDEF"/>
    <property type="match status" value="1"/>
</dbReference>
<evidence type="ECO:0000256" key="2">
    <source>
        <dbReference type="ARBA" id="ARBA00034247"/>
    </source>
</evidence>
<accession>A0ABY6MRV1</accession>
<feature type="transmembrane region" description="Helical" evidence="4">
    <location>
        <begin position="93"/>
        <end position="112"/>
    </location>
</feature>
<dbReference type="PANTHER" id="PTHR45138:SF9">
    <property type="entry name" value="DIGUANYLATE CYCLASE DGCM-RELATED"/>
    <property type="match status" value="1"/>
</dbReference>
<evidence type="ECO:0000256" key="3">
    <source>
        <dbReference type="SAM" id="Coils"/>
    </source>
</evidence>
<feature type="transmembrane region" description="Helical" evidence="4">
    <location>
        <begin position="140"/>
        <end position="157"/>
    </location>
</feature>
<dbReference type="EC" id="2.7.7.65" evidence="1"/>
<feature type="transmembrane region" description="Helical" evidence="4">
    <location>
        <begin position="60"/>
        <end position="81"/>
    </location>
</feature>
<evidence type="ECO:0000256" key="1">
    <source>
        <dbReference type="ARBA" id="ARBA00012528"/>
    </source>
</evidence>
<keyword evidence="7" id="KW-1185">Reference proteome</keyword>
<feature type="transmembrane region" description="Helical" evidence="4">
    <location>
        <begin position="36"/>
        <end position="54"/>
    </location>
</feature>
<dbReference type="InterPro" id="IPR000160">
    <property type="entry name" value="GGDEF_dom"/>
</dbReference>
<dbReference type="RefSeq" id="WP_264892323.1">
    <property type="nucleotide sequence ID" value="NZ_CP110257.1"/>
</dbReference>
<reference evidence="6" key="1">
    <citation type="submission" date="2022-10" db="EMBL/GenBank/DDBJ databases">
        <title>Complete genome sequence of Schlegelella aquatica LMG 23380.</title>
        <authorList>
            <person name="Musilova J."/>
            <person name="Kourilova X."/>
            <person name="Bezdicek M."/>
            <person name="Hermankova K."/>
            <person name="Obruca S."/>
            <person name="Sedlar K."/>
        </authorList>
    </citation>
    <scope>NUCLEOTIDE SEQUENCE</scope>
    <source>
        <strain evidence="6">LMG 23380</strain>
    </source>
</reference>
<dbReference type="InterPro" id="IPR029787">
    <property type="entry name" value="Nucleotide_cyclase"/>
</dbReference>
<dbReference type="InterPro" id="IPR050469">
    <property type="entry name" value="Diguanylate_Cyclase"/>
</dbReference>
<dbReference type="InterPro" id="IPR043128">
    <property type="entry name" value="Rev_trsase/Diguanyl_cyclase"/>
</dbReference>
<keyword evidence="4" id="KW-0472">Membrane</keyword>
<organism evidence="6 7">
    <name type="scientific">Caldimonas aquatica</name>
    <dbReference type="NCBI Taxonomy" id="376175"/>
    <lineage>
        <taxon>Bacteria</taxon>
        <taxon>Pseudomonadati</taxon>
        <taxon>Pseudomonadota</taxon>
        <taxon>Betaproteobacteria</taxon>
        <taxon>Burkholderiales</taxon>
        <taxon>Sphaerotilaceae</taxon>
        <taxon>Caldimonas</taxon>
    </lineage>
</organism>
<dbReference type="Proteomes" id="UP001163266">
    <property type="component" value="Chromosome"/>
</dbReference>
<sequence>MSAPQQGLPHAPLRARLLDLLLGRERKRRIRVQRTLIAFAIYAALSVIQMYRISRGLADPWLGSILIGVVLAASSIFYLATRTGWSERFADPALTLPQMLFGMPAAALTYASGGPGRGALLTLVAVILMFGAFNLTRRQFALVSSLGLVCLGAAMYTMSRLHPHVFSPKEEIVHFLFTLTMLPTIAVLGGQFTDLRDRLRSQKAELSEALARIQELATHDELTGLYNRRQMQVMLEAEWRRCQRTAHGFSVGLVDLDHFKRLNDEYGHAAGDEALRLFAQEARCTLRDSDVVARWGGEEFLVLLPSVKAEDARCALERLRAALARHARWQAHPHLKFSFSAGVAEYLPGEDIHHTIERADRALYAAKQAGRDRIACAPGGAPAAGHQRTA</sequence>
<name>A0ABY6MRV1_9BURK</name>
<feature type="coiled-coil region" evidence="3">
    <location>
        <begin position="192"/>
        <end position="219"/>
    </location>
</feature>
<feature type="transmembrane region" description="Helical" evidence="4">
    <location>
        <begin position="118"/>
        <end position="135"/>
    </location>
</feature>
<dbReference type="PANTHER" id="PTHR45138">
    <property type="entry name" value="REGULATORY COMPONENTS OF SENSORY TRANSDUCTION SYSTEM"/>
    <property type="match status" value="1"/>
</dbReference>
<dbReference type="NCBIfam" id="TIGR00254">
    <property type="entry name" value="GGDEF"/>
    <property type="match status" value="1"/>
</dbReference>
<evidence type="ECO:0000256" key="4">
    <source>
        <dbReference type="SAM" id="Phobius"/>
    </source>
</evidence>
<dbReference type="Gene3D" id="3.30.70.270">
    <property type="match status" value="1"/>
</dbReference>
<evidence type="ECO:0000313" key="7">
    <source>
        <dbReference type="Proteomes" id="UP001163266"/>
    </source>
</evidence>
<comment type="catalytic activity">
    <reaction evidence="2">
        <text>2 GTP = 3',3'-c-di-GMP + 2 diphosphate</text>
        <dbReference type="Rhea" id="RHEA:24898"/>
        <dbReference type="ChEBI" id="CHEBI:33019"/>
        <dbReference type="ChEBI" id="CHEBI:37565"/>
        <dbReference type="ChEBI" id="CHEBI:58805"/>
        <dbReference type="EC" id="2.7.7.65"/>
    </reaction>
</comment>
<dbReference type="PROSITE" id="PS50887">
    <property type="entry name" value="GGDEF"/>
    <property type="match status" value="1"/>
</dbReference>
<dbReference type="EMBL" id="CP110257">
    <property type="protein sequence ID" value="UZD54708.1"/>
    <property type="molecule type" value="Genomic_DNA"/>
</dbReference>
<keyword evidence="4" id="KW-1133">Transmembrane helix</keyword>
<proteinExistence type="predicted"/>
<keyword evidence="4" id="KW-0812">Transmembrane</keyword>
<keyword evidence="3" id="KW-0175">Coiled coil</keyword>
<feature type="transmembrane region" description="Helical" evidence="4">
    <location>
        <begin position="172"/>
        <end position="193"/>
    </location>
</feature>
<dbReference type="Pfam" id="PF00990">
    <property type="entry name" value="GGDEF"/>
    <property type="match status" value="1"/>
</dbReference>
<gene>
    <name evidence="6" type="ORF">OMP39_13765</name>
</gene>
<feature type="domain" description="GGDEF" evidence="5">
    <location>
        <begin position="247"/>
        <end position="379"/>
    </location>
</feature>
<dbReference type="SUPFAM" id="SSF55073">
    <property type="entry name" value="Nucleotide cyclase"/>
    <property type="match status" value="1"/>
</dbReference>
<evidence type="ECO:0000259" key="5">
    <source>
        <dbReference type="PROSITE" id="PS50887"/>
    </source>
</evidence>
<dbReference type="CDD" id="cd01949">
    <property type="entry name" value="GGDEF"/>
    <property type="match status" value="1"/>
</dbReference>